<evidence type="ECO:0000256" key="1">
    <source>
        <dbReference type="SAM" id="MobiDB-lite"/>
    </source>
</evidence>
<reference evidence="2" key="1">
    <citation type="journal article" date="2019" name="Sci. Rep.">
        <title>Draft genome of Tanacetum cinerariifolium, the natural source of mosquito coil.</title>
        <authorList>
            <person name="Yamashiro T."/>
            <person name="Shiraishi A."/>
            <person name="Satake H."/>
            <person name="Nakayama K."/>
        </authorList>
    </citation>
    <scope>NUCLEOTIDE SEQUENCE</scope>
</reference>
<name>A0A6L2P393_TANCI</name>
<dbReference type="AlphaFoldDB" id="A0A6L2P393"/>
<feature type="region of interest" description="Disordered" evidence="1">
    <location>
        <begin position="1"/>
        <end position="20"/>
    </location>
</feature>
<accession>A0A6L2P393</accession>
<evidence type="ECO:0000313" key="2">
    <source>
        <dbReference type="EMBL" id="GEU92079.1"/>
    </source>
</evidence>
<dbReference type="EMBL" id="BKCJ010010546">
    <property type="protein sequence ID" value="GEU92079.1"/>
    <property type="molecule type" value="Genomic_DNA"/>
</dbReference>
<comment type="caution">
    <text evidence="2">The sequence shown here is derived from an EMBL/GenBank/DDBJ whole genome shotgun (WGS) entry which is preliminary data.</text>
</comment>
<feature type="compositionally biased region" description="Low complexity" evidence="1">
    <location>
        <begin position="1"/>
        <end position="14"/>
    </location>
</feature>
<organism evidence="2">
    <name type="scientific">Tanacetum cinerariifolium</name>
    <name type="common">Dalmatian daisy</name>
    <name type="synonym">Chrysanthemum cinerariifolium</name>
    <dbReference type="NCBI Taxonomy" id="118510"/>
    <lineage>
        <taxon>Eukaryota</taxon>
        <taxon>Viridiplantae</taxon>
        <taxon>Streptophyta</taxon>
        <taxon>Embryophyta</taxon>
        <taxon>Tracheophyta</taxon>
        <taxon>Spermatophyta</taxon>
        <taxon>Magnoliopsida</taxon>
        <taxon>eudicotyledons</taxon>
        <taxon>Gunneridae</taxon>
        <taxon>Pentapetalae</taxon>
        <taxon>asterids</taxon>
        <taxon>campanulids</taxon>
        <taxon>Asterales</taxon>
        <taxon>Asteraceae</taxon>
        <taxon>Asteroideae</taxon>
        <taxon>Anthemideae</taxon>
        <taxon>Anthemidinae</taxon>
        <taxon>Tanacetum</taxon>
    </lineage>
</organism>
<protein>
    <submittedName>
        <fullName evidence="2">Uncharacterized protein</fullName>
    </submittedName>
</protein>
<proteinExistence type="predicted"/>
<sequence length="192" mass="20484">MLLRSSSNPSLNSLIFNHQSSPDHNHNNNNHFFMKKSPSFSLLLTKTSSETDLTIHMISRRHSLSGSANKCTRSSSFLDVVVDEEMICSVGGGGGGGDGRMFIHSLSGSANKCTRSPSFLDVMEDEEMICSVGGGGGDGRMCGGYGGGKGGDHGEGNDETADLYYKTMIDANPSNSLILGNYAKYLKETTIL</sequence>
<gene>
    <name evidence="2" type="ORF">Tci_064057</name>
</gene>